<dbReference type="EMBL" id="VSSQ01001404">
    <property type="protein sequence ID" value="MPM08046.1"/>
    <property type="molecule type" value="Genomic_DNA"/>
</dbReference>
<organism evidence="2">
    <name type="scientific">bioreactor metagenome</name>
    <dbReference type="NCBI Taxonomy" id="1076179"/>
    <lineage>
        <taxon>unclassified sequences</taxon>
        <taxon>metagenomes</taxon>
        <taxon>ecological metagenomes</taxon>
    </lineage>
</organism>
<feature type="region of interest" description="Disordered" evidence="1">
    <location>
        <begin position="42"/>
        <end position="84"/>
    </location>
</feature>
<comment type="caution">
    <text evidence="2">The sequence shown here is derived from an EMBL/GenBank/DDBJ whole genome shotgun (WGS) entry which is preliminary data.</text>
</comment>
<accession>A0A644WVU5</accession>
<protein>
    <submittedName>
        <fullName evidence="2">Uncharacterized protein</fullName>
    </submittedName>
</protein>
<evidence type="ECO:0000313" key="2">
    <source>
        <dbReference type="EMBL" id="MPM08046.1"/>
    </source>
</evidence>
<feature type="compositionally biased region" description="Low complexity" evidence="1">
    <location>
        <begin position="42"/>
        <end position="57"/>
    </location>
</feature>
<dbReference type="PROSITE" id="PS51257">
    <property type="entry name" value="PROKAR_LIPOPROTEIN"/>
    <property type="match status" value="1"/>
</dbReference>
<sequence length="469" mass="46474">MKKGKIVVFISLIAMLVFMSACSANTTSAAASVATTSVAATTTGSDTNTEVSTTTNPGTPPDGTPPSGGAPGGAPGGSAAVDTGTGAYVLSDSETLTGGTYSSTNADENAIRAEGDVTATLENVTVEKTDGAASNNDASSFYGLNAAILALDNAVLTINGGSVTATTEGSTGVFAYDGATINISDTVINVSGGNAGGIEVAGGGTLYANNLTVNSTVKAAIRSDRGGGTLVVDGGTYTTSGSSGAPAVYSTADITVNNATLISNDSEAVVVEGLNSVTITDSDVTGNMSGTYGQDSGENIHNVMLYQSMSGDAETGTSSYTMTGGTLTSKNGDMFYVTNTDSIITLKGVALTLADNTNLLTVAGNDASRGWGTAGSNGGIVIFNLDGQTATGNIAVDAISTLALNLTNNSSYSGAINTDGTTASALSVSIDSTSTWTLTDDSYITAFSGSMDNVKTNGYTLYVNGVAAN</sequence>
<proteinExistence type="predicted"/>
<name>A0A644WVU5_9ZZZZ</name>
<evidence type="ECO:0000256" key="1">
    <source>
        <dbReference type="SAM" id="MobiDB-lite"/>
    </source>
</evidence>
<gene>
    <name evidence="2" type="ORF">SDC9_54358</name>
</gene>
<reference evidence="2" key="1">
    <citation type="submission" date="2019-08" db="EMBL/GenBank/DDBJ databases">
        <authorList>
            <person name="Kucharzyk K."/>
            <person name="Murdoch R.W."/>
            <person name="Higgins S."/>
            <person name="Loffler F."/>
        </authorList>
    </citation>
    <scope>NUCLEOTIDE SEQUENCE</scope>
</reference>
<dbReference type="AlphaFoldDB" id="A0A644WVU5"/>
<dbReference type="Gene3D" id="2.160.20.20">
    <property type="match status" value="1"/>
</dbReference>
<dbReference type="InterPro" id="IPR012332">
    <property type="entry name" value="Autotransporter_pectin_lyase_C"/>
</dbReference>